<evidence type="ECO:0000313" key="7">
    <source>
        <dbReference type="Proteomes" id="UP000177480"/>
    </source>
</evidence>
<dbReference type="Proteomes" id="UP000177480">
    <property type="component" value="Unassembled WGS sequence"/>
</dbReference>
<dbReference type="SUPFAM" id="SSF117074">
    <property type="entry name" value="Hypothetical protein PA1324"/>
    <property type="match status" value="1"/>
</dbReference>
<dbReference type="InterPro" id="IPR033764">
    <property type="entry name" value="Sdr_B"/>
</dbReference>
<dbReference type="Gene3D" id="2.60.40.1260">
    <property type="entry name" value="Lamin Tail domain"/>
    <property type="match status" value="1"/>
</dbReference>
<organism evidence="6 7">
    <name type="scientific">Candidatus Ryanbacteria bacterium RIFCSPHIGHO2_01_FULL_45_22</name>
    <dbReference type="NCBI Taxonomy" id="1802114"/>
    <lineage>
        <taxon>Bacteria</taxon>
        <taxon>Candidatus Ryaniibacteriota</taxon>
    </lineage>
</organism>
<feature type="region of interest" description="Disordered" evidence="4">
    <location>
        <begin position="780"/>
        <end position="859"/>
    </location>
</feature>
<dbReference type="InterPro" id="IPR013783">
    <property type="entry name" value="Ig-like_fold"/>
</dbReference>
<dbReference type="GO" id="GO:0005576">
    <property type="term" value="C:extracellular region"/>
    <property type="evidence" value="ECO:0007669"/>
    <property type="project" value="UniProtKB-SubCell"/>
</dbReference>
<evidence type="ECO:0000256" key="3">
    <source>
        <dbReference type="ARBA" id="ARBA00022729"/>
    </source>
</evidence>
<dbReference type="EMBL" id="MHNK01000013">
    <property type="protein sequence ID" value="OGZ43568.1"/>
    <property type="molecule type" value="Genomic_DNA"/>
</dbReference>
<protein>
    <recommendedName>
        <fullName evidence="5">LTD domain-containing protein</fullName>
    </recommendedName>
</protein>
<evidence type="ECO:0000259" key="5">
    <source>
        <dbReference type="PROSITE" id="PS51841"/>
    </source>
</evidence>
<dbReference type="Pfam" id="PF00932">
    <property type="entry name" value="LTD"/>
    <property type="match status" value="1"/>
</dbReference>
<keyword evidence="3" id="KW-0732">Signal</keyword>
<dbReference type="PROSITE" id="PS51841">
    <property type="entry name" value="LTD"/>
    <property type="match status" value="1"/>
</dbReference>
<dbReference type="Pfam" id="PF17210">
    <property type="entry name" value="SdrD_B"/>
    <property type="match status" value="1"/>
</dbReference>
<evidence type="ECO:0000256" key="1">
    <source>
        <dbReference type="ARBA" id="ARBA00004613"/>
    </source>
</evidence>
<gene>
    <name evidence="6" type="ORF">A2719_00305</name>
</gene>
<dbReference type="InterPro" id="IPR001322">
    <property type="entry name" value="Lamin_tail_dom"/>
</dbReference>
<comment type="caution">
    <text evidence="6">The sequence shown here is derived from an EMBL/GenBank/DDBJ whole genome shotgun (WGS) entry which is preliminary data.</text>
</comment>
<evidence type="ECO:0000313" key="6">
    <source>
        <dbReference type="EMBL" id="OGZ43568.1"/>
    </source>
</evidence>
<dbReference type="STRING" id="1802114.A2719_00305"/>
<dbReference type="SUPFAM" id="SSF74853">
    <property type="entry name" value="Lamin A/C globular tail domain"/>
    <property type="match status" value="1"/>
</dbReference>
<comment type="subcellular location">
    <subcellularLocation>
        <location evidence="1">Secreted</location>
    </subcellularLocation>
</comment>
<sequence length="859" mass="90929">MNHPKKITVVHQVRRSRRILVRHDSPTVVRSRKLFRMVLAFQKQVFVFVLALLVVLTNAHGFMAFEAHVVNVKAEIARIDPPVVSPEGGTYEEPVDVSISDDDTDATHIFYTVTSGSDGDAAPDPTCGGGNGEFGGIKPLSSFTISENSVVKAIACAGGGTEAPGSFIVSHVYTFLTDSPSIYGHKYHDLNQDGVFDDGFDFPLEGWKIFLLNADDTIASTTITDADGFYIFRGVSFGVYTITEESRDGWTHVTPKDFPVSIDQNDKHQKFDFFNFDTGFMCVPKDIAFTPGLAVQAGGSSSDNDDVALAANITIYGDVRSNDEIEIIGGSDNRIIEGSATSTNFIDTGISITKMTLTGAPAITLPDVMIAEWKDRAADGGIVNGSFTFPDGTVGLQMGPSEISGNVTFGSSNTVTIKGPLYIHGNFSVGSGSTITQDAAFGDQFIPIVVDGLIDIASDVSFNGSGAKGAFLLISTHAAVSGDDAAIEIASGNSDVGDAVLYASDGDIHVRSNNTILAAFAAHGTDDDANDNAAVRLDSNVTVEYRELPDKISCGPRQSFETTLHVVINEFTPNPAGADDAAMPEGEWVELFNPTSVSVDVDGWVLYDSSNSNELVISSANTDTGDTILPSKGFLVVYRNGDGDFILNNSSGDSVRLFDAAIGSGGALIDSHAYAISVPENKSFARVPDGSPNWIDPDPTPGSPNMFFFEILEGVSEAFIPTSEEFVVEVYTEDDPTSLGVTDMITGDVPVSTPEDIDESIPSIVSEELSEDSLNTLVDESAETREADSPTTTPASLEPADTETDTTADADTATDVEIREDATVALPEEPAAVVSETATDDATGDGSEPAADTTSEETT</sequence>
<dbReference type="InterPro" id="IPR036415">
    <property type="entry name" value="Lamin_tail_dom_sf"/>
</dbReference>
<evidence type="ECO:0000256" key="4">
    <source>
        <dbReference type="SAM" id="MobiDB-lite"/>
    </source>
</evidence>
<proteinExistence type="predicted"/>
<accession>A0A1G2G144</accession>
<feature type="compositionally biased region" description="Acidic residues" evidence="4">
    <location>
        <begin position="800"/>
        <end position="814"/>
    </location>
</feature>
<keyword evidence="2" id="KW-0964">Secreted</keyword>
<feature type="domain" description="LTD" evidence="5">
    <location>
        <begin position="556"/>
        <end position="676"/>
    </location>
</feature>
<dbReference type="AlphaFoldDB" id="A0A1G2G144"/>
<reference evidence="6 7" key="1">
    <citation type="journal article" date="2016" name="Nat. Commun.">
        <title>Thousands of microbial genomes shed light on interconnected biogeochemical processes in an aquifer system.</title>
        <authorList>
            <person name="Anantharaman K."/>
            <person name="Brown C.T."/>
            <person name="Hug L.A."/>
            <person name="Sharon I."/>
            <person name="Castelle C.J."/>
            <person name="Probst A.J."/>
            <person name="Thomas B.C."/>
            <person name="Singh A."/>
            <person name="Wilkins M.J."/>
            <person name="Karaoz U."/>
            <person name="Brodie E.L."/>
            <person name="Williams K.H."/>
            <person name="Hubbard S.S."/>
            <person name="Banfield J.F."/>
        </authorList>
    </citation>
    <scope>NUCLEOTIDE SEQUENCE [LARGE SCALE GENOMIC DNA]</scope>
</reference>
<dbReference type="Gene3D" id="2.60.40.10">
    <property type="entry name" value="Immunoglobulins"/>
    <property type="match status" value="1"/>
</dbReference>
<evidence type="ECO:0000256" key="2">
    <source>
        <dbReference type="ARBA" id="ARBA00022525"/>
    </source>
</evidence>
<name>A0A1G2G144_9BACT</name>